<dbReference type="AlphaFoldDB" id="A0A934I3D4"/>
<sequence length="72" mass="8420">MSERSHIDLSKLEKVPEGQPFVYKDVVSDEFPVEEHALDGRKFKNEVEEGEYNSIVVAKDDDEHRVLYKKIK</sequence>
<dbReference type="EMBL" id="JAEEGB010000045">
    <property type="protein sequence ID" value="MBI6875543.1"/>
    <property type="molecule type" value="Genomic_DNA"/>
</dbReference>
<dbReference type="InterPro" id="IPR010813">
    <property type="entry name" value="DUF1413"/>
</dbReference>
<accession>A0A934I3D4</accession>
<proteinExistence type="predicted"/>
<evidence type="ECO:0000313" key="2">
    <source>
        <dbReference type="Proteomes" id="UP000622687"/>
    </source>
</evidence>
<organism evidence="1 2">
    <name type="scientific">Clostridium aciditolerans</name>
    <dbReference type="NCBI Taxonomy" id="339861"/>
    <lineage>
        <taxon>Bacteria</taxon>
        <taxon>Bacillati</taxon>
        <taxon>Bacillota</taxon>
        <taxon>Clostridia</taxon>
        <taxon>Eubacteriales</taxon>
        <taxon>Clostridiaceae</taxon>
        <taxon>Clostridium</taxon>
    </lineage>
</organism>
<dbReference type="RefSeq" id="WP_211144881.1">
    <property type="nucleotide sequence ID" value="NZ_JAEEGB010000045.1"/>
</dbReference>
<dbReference type="Pfam" id="PF07205">
    <property type="entry name" value="DUF1413"/>
    <property type="match status" value="1"/>
</dbReference>
<protein>
    <submittedName>
        <fullName evidence="1">DUF1413 domain-containing protein</fullName>
    </submittedName>
</protein>
<name>A0A934I3D4_9CLOT</name>
<comment type="caution">
    <text evidence="1">The sequence shown here is derived from an EMBL/GenBank/DDBJ whole genome shotgun (WGS) entry which is preliminary data.</text>
</comment>
<evidence type="ECO:0000313" key="1">
    <source>
        <dbReference type="EMBL" id="MBI6875543.1"/>
    </source>
</evidence>
<keyword evidence="2" id="KW-1185">Reference proteome</keyword>
<dbReference type="Proteomes" id="UP000622687">
    <property type="component" value="Unassembled WGS sequence"/>
</dbReference>
<reference evidence="1" key="1">
    <citation type="submission" date="2020-12" db="EMBL/GenBank/DDBJ databases">
        <title>Clostridium thailandense sp. nov., a novel acetogenic bacterium isolated from peat land soil in Thailand.</title>
        <authorList>
            <person name="Chaikitkaew S."/>
            <person name="Birkeland N.K."/>
        </authorList>
    </citation>
    <scope>NUCLEOTIDE SEQUENCE</scope>
    <source>
        <strain evidence="1">DSM 17425</strain>
    </source>
</reference>
<gene>
    <name evidence="1" type="ORF">I6U51_22995</name>
</gene>